<comment type="caution">
    <text evidence="5">The sequence shown here is derived from an EMBL/GenBank/DDBJ whole genome shotgun (WGS) entry which is preliminary data.</text>
</comment>
<comment type="subcellular location">
    <subcellularLocation>
        <location evidence="1">Membrane</location>
    </subcellularLocation>
</comment>
<dbReference type="GO" id="GO:0016020">
    <property type="term" value="C:membrane"/>
    <property type="evidence" value="ECO:0007669"/>
    <property type="project" value="UniProtKB-SubCell"/>
</dbReference>
<dbReference type="PANTHER" id="PTHR31234:SF2">
    <property type="entry name" value="OS05G0199100 PROTEIN"/>
    <property type="match status" value="1"/>
</dbReference>
<keyword evidence="2 4" id="KW-0472">Membrane</keyword>
<feature type="region of interest" description="Disordered" evidence="3">
    <location>
        <begin position="1"/>
        <end position="20"/>
    </location>
</feature>
<name>A0ABD3EH51_9LAMI</name>
<evidence type="ECO:0000313" key="6">
    <source>
        <dbReference type="Proteomes" id="UP001632038"/>
    </source>
</evidence>
<feature type="transmembrane region" description="Helical" evidence="4">
    <location>
        <begin position="33"/>
        <end position="56"/>
    </location>
</feature>
<accession>A0ABD3EH51</accession>
<sequence>MTPDAVLSHPRNDAESRAATATGELRRKKFKKLILYIVLFAIFHTGIILIFSFTVMKVRTPNFRLRSAALTNVIVGTTANPSFSATMRAELAVRNNNFGRYKYRNTTVEFFYGGLTAGRANVRSSGANWRSTRRFEVEVDLNLAASSQLASDLRDGVLALSSRAQMKGRVELVWVDRIQALH</sequence>
<dbReference type="PANTHER" id="PTHR31234">
    <property type="entry name" value="LATE EMBRYOGENESIS ABUNDANT (LEA) HYDROXYPROLINE-RICH GLYCOPROTEIN FAMILY"/>
    <property type="match status" value="1"/>
</dbReference>
<proteinExistence type="predicted"/>
<dbReference type="Proteomes" id="UP001632038">
    <property type="component" value="Unassembled WGS sequence"/>
</dbReference>
<gene>
    <name evidence="5" type="ORF">CASFOL_003260</name>
</gene>
<evidence type="ECO:0000256" key="2">
    <source>
        <dbReference type="ARBA" id="ARBA00023136"/>
    </source>
</evidence>
<dbReference type="InterPro" id="IPR044839">
    <property type="entry name" value="NDR1-like"/>
</dbReference>
<evidence type="ECO:0008006" key="7">
    <source>
        <dbReference type="Google" id="ProtNLM"/>
    </source>
</evidence>
<organism evidence="5 6">
    <name type="scientific">Castilleja foliolosa</name>
    <dbReference type="NCBI Taxonomy" id="1961234"/>
    <lineage>
        <taxon>Eukaryota</taxon>
        <taxon>Viridiplantae</taxon>
        <taxon>Streptophyta</taxon>
        <taxon>Embryophyta</taxon>
        <taxon>Tracheophyta</taxon>
        <taxon>Spermatophyta</taxon>
        <taxon>Magnoliopsida</taxon>
        <taxon>eudicotyledons</taxon>
        <taxon>Gunneridae</taxon>
        <taxon>Pentapetalae</taxon>
        <taxon>asterids</taxon>
        <taxon>lamiids</taxon>
        <taxon>Lamiales</taxon>
        <taxon>Orobanchaceae</taxon>
        <taxon>Pedicularideae</taxon>
        <taxon>Castillejinae</taxon>
        <taxon>Castilleja</taxon>
    </lineage>
</organism>
<dbReference type="AlphaFoldDB" id="A0ABD3EH51"/>
<evidence type="ECO:0000313" key="5">
    <source>
        <dbReference type="EMBL" id="KAL3653579.1"/>
    </source>
</evidence>
<keyword evidence="6" id="KW-1185">Reference proteome</keyword>
<keyword evidence="4" id="KW-1133">Transmembrane helix</keyword>
<evidence type="ECO:0000256" key="4">
    <source>
        <dbReference type="SAM" id="Phobius"/>
    </source>
</evidence>
<keyword evidence="4" id="KW-0812">Transmembrane</keyword>
<dbReference type="EMBL" id="JAVIJP010000005">
    <property type="protein sequence ID" value="KAL3653579.1"/>
    <property type="molecule type" value="Genomic_DNA"/>
</dbReference>
<protein>
    <recommendedName>
        <fullName evidence="7">Late embryogenesis abundant protein LEA-2 subgroup domain-containing protein</fullName>
    </recommendedName>
</protein>
<evidence type="ECO:0000256" key="1">
    <source>
        <dbReference type="ARBA" id="ARBA00004370"/>
    </source>
</evidence>
<reference evidence="6" key="1">
    <citation type="journal article" date="2024" name="IScience">
        <title>Strigolactones Initiate the Formation of Haustorium-like Structures in Castilleja.</title>
        <authorList>
            <person name="Buerger M."/>
            <person name="Peterson D."/>
            <person name="Chory J."/>
        </authorList>
    </citation>
    <scope>NUCLEOTIDE SEQUENCE [LARGE SCALE GENOMIC DNA]</scope>
</reference>
<evidence type="ECO:0000256" key="3">
    <source>
        <dbReference type="SAM" id="MobiDB-lite"/>
    </source>
</evidence>